<reference evidence="1" key="1">
    <citation type="journal article" date="2014" name="Int. J. Syst. Evol. Microbiol.">
        <title>Complete genome sequence of Corynebacterium casei LMG S-19264T (=DSM 44701T), isolated from a smear-ripened cheese.</title>
        <authorList>
            <consortium name="US DOE Joint Genome Institute (JGI-PGF)"/>
            <person name="Walter F."/>
            <person name="Albersmeier A."/>
            <person name="Kalinowski J."/>
            <person name="Ruckert C."/>
        </authorList>
    </citation>
    <scope>NUCLEOTIDE SEQUENCE</scope>
    <source>
        <strain evidence="1">CGMCC 4.7138</strain>
    </source>
</reference>
<sequence length="344" mass="37602">MILTLPPSAGPADYLAACTSLGSPPGGRLLLVGEDPAIRRALREHGFALGAAAADVIVGLPGCDRADIRRALTANPRSDVVHAAVREPFVGVVALHKSGTNLVAALMRALGYTVSGEGTGPSPYPGGLWEKNEADYLPTLGPGSAYLVHSLPMPTVGGPLQYPRPLFSLWCENDFPVIYHYRDPRAVILSLIRYLLKQNVSGGFTGLPFHTMYARVLRSLPTGERRLTHAIDNLDSYLTWSFRDNAWLLDHPDVLTTSYETLVGARGGGGDHERDLAVAQLMVTLGISGDPADMAQRAYDPLARTFSQGRAYGWVDEFSEEHLLRFRRRHSDILERYGYPERGR</sequence>
<dbReference type="InterPro" id="IPR027417">
    <property type="entry name" value="P-loop_NTPase"/>
</dbReference>
<evidence type="ECO:0000313" key="2">
    <source>
        <dbReference type="Proteomes" id="UP000653480"/>
    </source>
</evidence>
<accession>A0A8H9H121</accession>
<organism evidence="1 2">
    <name type="scientific">Microbispora bryophytorum</name>
    <dbReference type="NCBI Taxonomy" id="1460882"/>
    <lineage>
        <taxon>Bacteria</taxon>
        <taxon>Bacillati</taxon>
        <taxon>Actinomycetota</taxon>
        <taxon>Actinomycetes</taxon>
        <taxon>Streptosporangiales</taxon>
        <taxon>Streptosporangiaceae</taxon>
        <taxon>Microbispora</taxon>
    </lineage>
</organism>
<evidence type="ECO:0008006" key="3">
    <source>
        <dbReference type="Google" id="ProtNLM"/>
    </source>
</evidence>
<comment type="caution">
    <text evidence="1">The sequence shown here is derived from an EMBL/GenBank/DDBJ whole genome shotgun (WGS) entry which is preliminary data.</text>
</comment>
<dbReference type="OrthoDB" id="7855720at2"/>
<name>A0A8H9H121_9ACTN</name>
<evidence type="ECO:0000313" key="1">
    <source>
        <dbReference type="EMBL" id="GGO16077.1"/>
    </source>
</evidence>
<dbReference type="EMBL" id="BMMN01000006">
    <property type="protein sequence ID" value="GGO16077.1"/>
    <property type="molecule type" value="Genomic_DNA"/>
</dbReference>
<protein>
    <recommendedName>
        <fullName evidence="3">Sulfotransferase</fullName>
    </recommendedName>
</protein>
<gene>
    <name evidence="1" type="ORF">GCM10011574_38260</name>
</gene>
<dbReference type="RefSeq" id="WP_142572292.1">
    <property type="nucleotide sequence ID" value="NZ_BMMN01000006.1"/>
</dbReference>
<proteinExistence type="predicted"/>
<dbReference type="SUPFAM" id="SSF52540">
    <property type="entry name" value="P-loop containing nucleoside triphosphate hydrolases"/>
    <property type="match status" value="1"/>
</dbReference>
<dbReference type="Gene3D" id="3.40.50.300">
    <property type="entry name" value="P-loop containing nucleotide triphosphate hydrolases"/>
    <property type="match status" value="1"/>
</dbReference>
<reference evidence="1" key="2">
    <citation type="submission" date="2020-09" db="EMBL/GenBank/DDBJ databases">
        <authorList>
            <person name="Sun Q."/>
            <person name="Zhou Y."/>
        </authorList>
    </citation>
    <scope>NUCLEOTIDE SEQUENCE</scope>
    <source>
        <strain evidence="1">CGMCC 4.7138</strain>
    </source>
</reference>
<dbReference type="AlphaFoldDB" id="A0A8H9H121"/>
<keyword evidence="2" id="KW-1185">Reference proteome</keyword>
<dbReference type="Proteomes" id="UP000653480">
    <property type="component" value="Unassembled WGS sequence"/>
</dbReference>